<gene>
    <name evidence="2" type="ORF">DYB38_012993</name>
</gene>
<feature type="region of interest" description="Disordered" evidence="1">
    <location>
        <begin position="31"/>
        <end position="132"/>
    </location>
</feature>
<comment type="caution">
    <text evidence="2">The sequence shown here is derived from an EMBL/GenBank/DDBJ whole genome shotgun (WGS) entry which is preliminary data.</text>
</comment>
<protein>
    <submittedName>
        <fullName evidence="2">Uncharacterized protein</fullName>
    </submittedName>
</protein>
<reference evidence="2 3" key="1">
    <citation type="submission" date="2018-08" db="EMBL/GenBank/DDBJ databases">
        <title>Aphanomyces genome sequencing and annotation.</title>
        <authorList>
            <person name="Minardi D."/>
            <person name="Oidtmann B."/>
            <person name="Van Der Giezen M."/>
            <person name="Studholme D.J."/>
        </authorList>
    </citation>
    <scope>NUCLEOTIDE SEQUENCE [LARGE SCALE GENOMIC DNA]</scope>
    <source>
        <strain evidence="2 3">SA</strain>
    </source>
</reference>
<dbReference type="Proteomes" id="UP000265716">
    <property type="component" value="Unassembled WGS sequence"/>
</dbReference>
<proteinExistence type="predicted"/>
<feature type="non-terminal residue" evidence="2">
    <location>
        <position position="1"/>
    </location>
</feature>
<name>A0A397DI34_APHAT</name>
<evidence type="ECO:0000313" key="2">
    <source>
        <dbReference type="EMBL" id="RHY65225.1"/>
    </source>
</evidence>
<evidence type="ECO:0000256" key="1">
    <source>
        <dbReference type="SAM" id="MobiDB-lite"/>
    </source>
</evidence>
<organism evidence="2 3">
    <name type="scientific">Aphanomyces astaci</name>
    <name type="common">Crayfish plague agent</name>
    <dbReference type="NCBI Taxonomy" id="112090"/>
    <lineage>
        <taxon>Eukaryota</taxon>
        <taxon>Sar</taxon>
        <taxon>Stramenopiles</taxon>
        <taxon>Oomycota</taxon>
        <taxon>Saprolegniomycetes</taxon>
        <taxon>Saprolegniales</taxon>
        <taxon>Verrucalvaceae</taxon>
        <taxon>Aphanomyces</taxon>
    </lineage>
</organism>
<dbReference type="EMBL" id="QUTC01004339">
    <property type="protein sequence ID" value="RHY65225.1"/>
    <property type="molecule type" value="Genomic_DNA"/>
</dbReference>
<dbReference type="AlphaFoldDB" id="A0A397DI34"/>
<evidence type="ECO:0000313" key="3">
    <source>
        <dbReference type="Proteomes" id="UP000265716"/>
    </source>
</evidence>
<accession>A0A397DI34</accession>
<feature type="compositionally biased region" description="Basic and acidic residues" evidence="1">
    <location>
        <begin position="80"/>
        <end position="113"/>
    </location>
</feature>
<sequence length="132" mass="14853">GVTTDALPAVEEAKSEEVRKTIEELNKAYKATGSARAASMTCDESERGYGGQTMGPNWEQLPRPPIGGAYIDEEYPPPENTHRQRTQSDAEKRADEKAEVRAKLRAERRHRLDSTLTVKKKKRNIKKNNETS</sequence>